<dbReference type="EMBL" id="CAJJDN010000076">
    <property type="protein sequence ID" value="CAD8101502.1"/>
    <property type="molecule type" value="Genomic_DNA"/>
</dbReference>
<accession>A0A8S1PDV6</accession>
<evidence type="ECO:0000313" key="1">
    <source>
        <dbReference type="EMBL" id="CAD8101502.1"/>
    </source>
</evidence>
<protein>
    <submittedName>
        <fullName evidence="1">Uncharacterized protein</fullName>
    </submittedName>
</protein>
<comment type="caution">
    <text evidence="1">The sequence shown here is derived from an EMBL/GenBank/DDBJ whole genome shotgun (WGS) entry which is preliminary data.</text>
</comment>
<reference evidence="1" key="1">
    <citation type="submission" date="2021-01" db="EMBL/GenBank/DDBJ databases">
        <authorList>
            <consortium name="Genoscope - CEA"/>
            <person name="William W."/>
        </authorList>
    </citation>
    <scope>NUCLEOTIDE SEQUENCE</scope>
</reference>
<dbReference type="Proteomes" id="UP000692954">
    <property type="component" value="Unassembled WGS sequence"/>
</dbReference>
<dbReference type="AlphaFoldDB" id="A0A8S1PDV6"/>
<organism evidence="1 2">
    <name type="scientific">Paramecium sonneborni</name>
    <dbReference type="NCBI Taxonomy" id="65129"/>
    <lineage>
        <taxon>Eukaryota</taxon>
        <taxon>Sar</taxon>
        <taxon>Alveolata</taxon>
        <taxon>Ciliophora</taxon>
        <taxon>Intramacronucleata</taxon>
        <taxon>Oligohymenophorea</taxon>
        <taxon>Peniculida</taxon>
        <taxon>Parameciidae</taxon>
        <taxon>Paramecium</taxon>
    </lineage>
</organism>
<keyword evidence="2" id="KW-1185">Reference proteome</keyword>
<gene>
    <name evidence="1" type="ORF">PSON_ATCC_30995.1.T0760016</name>
</gene>
<name>A0A8S1PDV6_9CILI</name>
<evidence type="ECO:0000313" key="2">
    <source>
        <dbReference type="Proteomes" id="UP000692954"/>
    </source>
</evidence>
<proteinExistence type="predicted"/>
<sequence>MEIILIICVFVTLPKIMNENAYLGSEASKTLKNILQMIYQHILCNFQESPIDTESCEQVIELQMEMVIVNGILQQYQKMNFYKQKHACIRHGNLGCQFSIINDRCIEAQTDVSCTNFESTGMVSSTVEYYIFKITQDKQMYKFDESFKCAHQDDVMKFNIMEVIHLLVIIKQHLLNKDGIQNHQNVIKIKLKFLFQVVMIIQIRIYFYKQLKNHVFGIYLNINVIKQSNRPSSFNKIQSGSEFNKQTSMTQIGDSYYYNILIKMVSSKSLLKISILNEYNTINIMLINKLVYWRLKRNILLL</sequence>